<name>A0ACB7EPZ0_NIBAL</name>
<dbReference type="Proteomes" id="UP000805704">
    <property type="component" value="Chromosome 3"/>
</dbReference>
<evidence type="ECO:0000313" key="1">
    <source>
        <dbReference type="EMBL" id="KAG8004268.1"/>
    </source>
</evidence>
<comment type="caution">
    <text evidence="1">The sequence shown here is derived from an EMBL/GenBank/DDBJ whole genome shotgun (WGS) entry which is preliminary data.</text>
</comment>
<gene>
    <name evidence="1" type="ORF">GBF38_009193</name>
</gene>
<proteinExistence type="predicted"/>
<evidence type="ECO:0000313" key="2">
    <source>
        <dbReference type="Proteomes" id="UP000805704"/>
    </source>
</evidence>
<organism evidence="1 2">
    <name type="scientific">Nibea albiflora</name>
    <name type="common">Yellow drum</name>
    <name type="synonym">Corvina albiflora</name>
    <dbReference type="NCBI Taxonomy" id="240163"/>
    <lineage>
        <taxon>Eukaryota</taxon>
        <taxon>Metazoa</taxon>
        <taxon>Chordata</taxon>
        <taxon>Craniata</taxon>
        <taxon>Vertebrata</taxon>
        <taxon>Euteleostomi</taxon>
        <taxon>Actinopterygii</taxon>
        <taxon>Neopterygii</taxon>
        <taxon>Teleostei</taxon>
        <taxon>Neoteleostei</taxon>
        <taxon>Acanthomorphata</taxon>
        <taxon>Eupercaria</taxon>
        <taxon>Sciaenidae</taxon>
        <taxon>Nibea</taxon>
    </lineage>
</organism>
<sequence length="97" mass="10499">MIRLPLGSALGFSVLPEDSSTGGQEGDQTVDNSPCLLNHSRPFLKCRRSFGRRWLTGPRAEALSEVLILLQGAARSCPECCSSVEGRQILPANIFLV</sequence>
<dbReference type="EMBL" id="CM024791">
    <property type="protein sequence ID" value="KAG8004268.1"/>
    <property type="molecule type" value="Genomic_DNA"/>
</dbReference>
<keyword evidence="2" id="KW-1185">Reference proteome</keyword>
<accession>A0ACB7EPZ0</accession>
<reference evidence="1" key="1">
    <citation type="submission" date="2020-04" db="EMBL/GenBank/DDBJ databases">
        <title>A chromosome-scale assembly and high-density genetic map of the yellow drum (Nibea albiflora) genome.</title>
        <authorList>
            <person name="Xu D."/>
            <person name="Zhang W."/>
            <person name="Chen R."/>
            <person name="Tan P."/>
            <person name="Wang L."/>
            <person name="Song H."/>
            <person name="Tian L."/>
            <person name="Zhu Q."/>
            <person name="Wang B."/>
        </authorList>
    </citation>
    <scope>NUCLEOTIDE SEQUENCE</scope>
    <source>
        <strain evidence="1">ZJHYS-2018</strain>
    </source>
</reference>
<protein>
    <submittedName>
        <fullName evidence="1">Uncharacterized protein</fullName>
    </submittedName>
</protein>